<keyword evidence="2" id="KW-1185">Reference proteome</keyword>
<evidence type="ECO:0000313" key="2">
    <source>
        <dbReference type="Proteomes" id="UP000075666"/>
    </source>
</evidence>
<dbReference type="EMBL" id="LQYN01000097">
    <property type="protein sequence ID" value="KYC95147.1"/>
    <property type="molecule type" value="Genomic_DNA"/>
</dbReference>
<name>A0A150KMV6_9BACI</name>
<comment type="caution">
    <text evidence="1">The sequence shown here is derived from an EMBL/GenBank/DDBJ whole genome shotgun (WGS) entry which is preliminary data.</text>
</comment>
<gene>
    <name evidence="1" type="ORF">B4102_1418</name>
</gene>
<protein>
    <submittedName>
        <fullName evidence="1">Uncharacterized protein</fullName>
    </submittedName>
</protein>
<dbReference type="STRING" id="46224.B4102_1418"/>
<reference evidence="1 2" key="1">
    <citation type="submission" date="2016-01" db="EMBL/GenBank/DDBJ databases">
        <title>Genome Sequences of Twelve Sporeforming Bacillus Species Isolated from Foods.</title>
        <authorList>
            <person name="Berendsen E.M."/>
            <person name="Wells-Bennik M.H."/>
            <person name="Krawcyk A.O."/>
            <person name="De Jong A."/>
            <person name="Holsappel S."/>
            <person name="Eijlander R.T."/>
            <person name="Kuipers O.P."/>
        </authorList>
    </citation>
    <scope>NUCLEOTIDE SEQUENCE [LARGE SCALE GENOMIC DNA]</scope>
    <source>
        <strain evidence="1 2">B4102</strain>
    </source>
</reference>
<sequence length="59" mass="6889">MPISSQGRFNKKADGEVFQPMNFTLYHHFLFTSLGHCDYFLNYIDYAKEMACLSSVNFL</sequence>
<dbReference type="PATRIC" id="fig|46224.3.peg.159"/>
<proteinExistence type="predicted"/>
<accession>A0A150KMV6</accession>
<organism evidence="1 2">
    <name type="scientific">Heyndrickxia sporothermodurans</name>
    <dbReference type="NCBI Taxonomy" id="46224"/>
    <lineage>
        <taxon>Bacteria</taxon>
        <taxon>Bacillati</taxon>
        <taxon>Bacillota</taxon>
        <taxon>Bacilli</taxon>
        <taxon>Bacillales</taxon>
        <taxon>Bacillaceae</taxon>
        <taxon>Heyndrickxia</taxon>
    </lineage>
</organism>
<evidence type="ECO:0000313" key="1">
    <source>
        <dbReference type="EMBL" id="KYC95147.1"/>
    </source>
</evidence>
<dbReference type="AlphaFoldDB" id="A0A150KMV6"/>
<dbReference type="Proteomes" id="UP000075666">
    <property type="component" value="Unassembled WGS sequence"/>
</dbReference>